<feature type="transmembrane region" description="Helical" evidence="6">
    <location>
        <begin position="186"/>
        <end position="205"/>
    </location>
</feature>
<evidence type="ECO:0000313" key="9">
    <source>
        <dbReference type="Proteomes" id="UP001207582"/>
    </source>
</evidence>
<dbReference type="InterPro" id="IPR058533">
    <property type="entry name" value="Cation_efflux_TM"/>
</dbReference>
<evidence type="ECO:0000256" key="1">
    <source>
        <dbReference type="ARBA" id="ARBA00004141"/>
    </source>
</evidence>
<sequence length="321" mass="34742">MKSARHFELRAMNIGMAGNLFMGAAGILAAYLSNSQAILLDGLFSLIGFLAAYLGKRVSRRVTRQADKWRPIGYSGDEAVFATFRSLSLIGLVLFASLSALLGIADYLRGEPPQELIFEPMVVYFLFIGLTCVLLWGFHYRAWRKTGRVSDVLRIEAQAAAFDALITGSAAVGLFGVHIFRDGFLAPIAPVGDSIVVLFLCVAAVSQYYRDFMSGLGELAGVTAHPRHIATVRRSVRPVVQDDAGALVDLSVSKFGRQFLVIVYYNPMRPITAAHVDAMARKMERACATALAAGVDLTFIVSEHGRVLPGVDGETEVAAHA</sequence>
<dbReference type="Gene3D" id="1.20.1510.10">
    <property type="entry name" value="Cation efflux protein transmembrane domain"/>
    <property type="match status" value="1"/>
</dbReference>
<proteinExistence type="predicted"/>
<evidence type="ECO:0000256" key="6">
    <source>
        <dbReference type="SAM" id="Phobius"/>
    </source>
</evidence>
<keyword evidence="5 6" id="KW-0472">Membrane</keyword>
<protein>
    <submittedName>
        <fullName evidence="8">Cation transporter</fullName>
    </submittedName>
</protein>
<dbReference type="PANTHER" id="PTHR43840:SF15">
    <property type="entry name" value="MITOCHONDRIAL METAL TRANSPORTER 1-RELATED"/>
    <property type="match status" value="1"/>
</dbReference>
<dbReference type="Pfam" id="PF01545">
    <property type="entry name" value="Cation_efflux"/>
    <property type="match status" value="1"/>
</dbReference>
<feature type="transmembrane region" description="Helical" evidence="6">
    <location>
        <begin position="38"/>
        <end position="55"/>
    </location>
</feature>
<dbReference type="PANTHER" id="PTHR43840">
    <property type="entry name" value="MITOCHONDRIAL METAL TRANSPORTER 1-RELATED"/>
    <property type="match status" value="1"/>
</dbReference>
<comment type="subcellular location">
    <subcellularLocation>
        <location evidence="1">Membrane</location>
        <topology evidence="1">Multi-pass membrane protein</topology>
    </subcellularLocation>
</comment>
<keyword evidence="3 6" id="KW-0812">Transmembrane</keyword>
<evidence type="ECO:0000259" key="7">
    <source>
        <dbReference type="Pfam" id="PF01545"/>
    </source>
</evidence>
<accession>A0ABT3J876</accession>
<keyword evidence="2" id="KW-0813">Transport</keyword>
<dbReference type="SUPFAM" id="SSF161111">
    <property type="entry name" value="Cation efflux protein transmembrane domain-like"/>
    <property type="match status" value="1"/>
</dbReference>
<organism evidence="8 9">
    <name type="scientific">Defluviimonas salinarum</name>
    <dbReference type="NCBI Taxonomy" id="2992147"/>
    <lineage>
        <taxon>Bacteria</taxon>
        <taxon>Pseudomonadati</taxon>
        <taxon>Pseudomonadota</taxon>
        <taxon>Alphaproteobacteria</taxon>
        <taxon>Rhodobacterales</taxon>
        <taxon>Paracoccaceae</taxon>
        <taxon>Albidovulum</taxon>
    </lineage>
</organism>
<name>A0ABT3J876_9RHOB</name>
<evidence type="ECO:0000256" key="2">
    <source>
        <dbReference type="ARBA" id="ARBA00022448"/>
    </source>
</evidence>
<keyword evidence="4 6" id="KW-1133">Transmembrane helix</keyword>
<dbReference type="RefSeq" id="WP_264773069.1">
    <property type="nucleotide sequence ID" value="NZ_JAPDOG010000022.1"/>
</dbReference>
<comment type="caution">
    <text evidence="8">The sequence shown here is derived from an EMBL/GenBank/DDBJ whole genome shotgun (WGS) entry which is preliminary data.</text>
</comment>
<reference evidence="8 9" key="1">
    <citation type="submission" date="2022-10" db="EMBL/GenBank/DDBJ databases">
        <title>Defluviimonas sp. CAU 1641 isolated from mud.</title>
        <authorList>
            <person name="Kim W."/>
        </authorList>
    </citation>
    <scope>NUCLEOTIDE SEQUENCE [LARGE SCALE GENOMIC DNA]</scope>
    <source>
        <strain evidence="8 9">CAU 1641</strain>
    </source>
</reference>
<evidence type="ECO:0000256" key="4">
    <source>
        <dbReference type="ARBA" id="ARBA00022989"/>
    </source>
</evidence>
<dbReference type="EMBL" id="JAPDOG010000022">
    <property type="protein sequence ID" value="MCW3783625.1"/>
    <property type="molecule type" value="Genomic_DNA"/>
</dbReference>
<dbReference type="Proteomes" id="UP001207582">
    <property type="component" value="Unassembled WGS sequence"/>
</dbReference>
<feature type="domain" description="Cation efflux protein transmembrane" evidence="7">
    <location>
        <begin position="15"/>
        <end position="216"/>
    </location>
</feature>
<feature type="transmembrane region" description="Helical" evidence="6">
    <location>
        <begin position="12"/>
        <end position="32"/>
    </location>
</feature>
<dbReference type="InterPro" id="IPR027469">
    <property type="entry name" value="Cation_efflux_TMD_sf"/>
</dbReference>
<feature type="transmembrane region" description="Helical" evidence="6">
    <location>
        <begin position="117"/>
        <end position="138"/>
    </location>
</feature>
<feature type="transmembrane region" description="Helical" evidence="6">
    <location>
        <begin position="159"/>
        <end position="180"/>
    </location>
</feature>
<evidence type="ECO:0000256" key="5">
    <source>
        <dbReference type="ARBA" id="ARBA00023136"/>
    </source>
</evidence>
<evidence type="ECO:0000256" key="3">
    <source>
        <dbReference type="ARBA" id="ARBA00022692"/>
    </source>
</evidence>
<evidence type="ECO:0000313" key="8">
    <source>
        <dbReference type="EMBL" id="MCW3783625.1"/>
    </source>
</evidence>
<dbReference type="InterPro" id="IPR050291">
    <property type="entry name" value="CDF_Transporter"/>
</dbReference>
<keyword evidence="9" id="KW-1185">Reference proteome</keyword>
<feature type="transmembrane region" description="Helical" evidence="6">
    <location>
        <begin position="87"/>
        <end position="105"/>
    </location>
</feature>
<gene>
    <name evidence="8" type="ORF">OM960_18960</name>
</gene>